<dbReference type="InterPro" id="IPR006501">
    <property type="entry name" value="Pectinesterase_inhib_dom"/>
</dbReference>
<dbReference type="PANTHER" id="PTHR36710">
    <property type="entry name" value="PECTINESTERASE INHIBITOR-LIKE"/>
    <property type="match status" value="1"/>
</dbReference>
<sequence>MGFKLNKTLILIVTLSSIFLSTNAVPSTFVLHIPPTSAPTTTTSTSTSTSNSNMNNLLGNLMSVPAKVEHSDTLSSEVSNFCTGTENPTLCAQTIAPYFHGSFDPVKALETEIHATMKKANEIAGVISEHLSNPSTSKTGIDALDTCKTLYGGMLDTMKEAMELVAEQNVVDAYFKFSSVIGDQDACEEAFQESRGVDMPFAQDSLDLYQLGGNCLAIMDGIVNNNKL</sequence>
<reference evidence="7" key="2">
    <citation type="submission" date="2025-08" db="UniProtKB">
        <authorList>
            <consortium name="RefSeq"/>
        </authorList>
    </citation>
    <scope>IDENTIFICATION</scope>
    <source>
        <tissue evidence="7">Young leaves</tissue>
    </source>
</reference>
<dbReference type="SUPFAM" id="SSF101148">
    <property type="entry name" value="Plant invertase/pectin methylesterase inhibitor"/>
    <property type="match status" value="1"/>
</dbReference>
<evidence type="ECO:0000256" key="1">
    <source>
        <dbReference type="ARBA" id="ARBA00022729"/>
    </source>
</evidence>
<dbReference type="RefSeq" id="XP_027367913.1">
    <property type="nucleotide sequence ID" value="XM_027512112.1"/>
</dbReference>
<dbReference type="KEGG" id="aprc:113873795"/>
<evidence type="ECO:0000256" key="3">
    <source>
        <dbReference type="ARBA" id="ARBA00038471"/>
    </source>
</evidence>
<dbReference type="Proteomes" id="UP000694853">
    <property type="component" value="Unplaced"/>
</dbReference>
<feature type="domain" description="Pectinesterase inhibitor" evidence="5">
    <location>
        <begin position="73"/>
        <end position="218"/>
    </location>
</feature>
<dbReference type="InterPro" id="IPR035513">
    <property type="entry name" value="Invertase/methylesterase_inhib"/>
</dbReference>
<dbReference type="InterPro" id="IPR052421">
    <property type="entry name" value="PCW_Enzyme_Inhibitor"/>
</dbReference>
<dbReference type="AlphaFoldDB" id="A0A8B8MJ42"/>
<evidence type="ECO:0000256" key="2">
    <source>
        <dbReference type="ARBA" id="ARBA00023157"/>
    </source>
</evidence>
<protein>
    <submittedName>
        <fullName evidence="7">Uncharacterized protein LOC113873795</fullName>
    </submittedName>
</protein>
<dbReference type="NCBIfam" id="TIGR01614">
    <property type="entry name" value="PME_inhib"/>
    <property type="match status" value="1"/>
</dbReference>
<evidence type="ECO:0000256" key="4">
    <source>
        <dbReference type="SAM" id="SignalP"/>
    </source>
</evidence>
<dbReference type="SMART" id="SM00856">
    <property type="entry name" value="PMEI"/>
    <property type="match status" value="1"/>
</dbReference>
<keyword evidence="2" id="KW-1015">Disulfide bond</keyword>
<evidence type="ECO:0000259" key="5">
    <source>
        <dbReference type="SMART" id="SM00856"/>
    </source>
</evidence>
<comment type="similarity">
    <text evidence="3">Belongs to the PMEI family.</text>
</comment>
<feature type="chain" id="PRO_5034222116" evidence="4">
    <location>
        <begin position="25"/>
        <end position="228"/>
    </location>
</feature>
<organism evidence="6 7">
    <name type="scientific">Abrus precatorius</name>
    <name type="common">Indian licorice</name>
    <name type="synonym">Glycine abrus</name>
    <dbReference type="NCBI Taxonomy" id="3816"/>
    <lineage>
        <taxon>Eukaryota</taxon>
        <taxon>Viridiplantae</taxon>
        <taxon>Streptophyta</taxon>
        <taxon>Embryophyta</taxon>
        <taxon>Tracheophyta</taxon>
        <taxon>Spermatophyta</taxon>
        <taxon>Magnoliopsida</taxon>
        <taxon>eudicotyledons</taxon>
        <taxon>Gunneridae</taxon>
        <taxon>Pentapetalae</taxon>
        <taxon>rosids</taxon>
        <taxon>fabids</taxon>
        <taxon>Fabales</taxon>
        <taxon>Fabaceae</taxon>
        <taxon>Papilionoideae</taxon>
        <taxon>50 kb inversion clade</taxon>
        <taxon>NPAAA clade</taxon>
        <taxon>indigoferoid/millettioid clade</taxon>
        <taxon>Abreae</taxon>
        <taxon>Abrus</taxon>
    </lineage>
</organism>
<evidence type="ECO:0000313" key="6">
    <source>
        <dbReference type="Proteomes" id="UP000694853"/>
    </source>
</evidence>
<evidence type="ECO:0000313" key="7">
    <source>
        <dbReference type="RefSeq" id="XP_027367913.1"/>
    </source>
</evidence>
<gene>
    <name evidence="7" type="primary">LOC113873795</name>
</gene>
<dbReference type="PANTHER" id="PTHR36710:SF21">
    <property type="entry name" value="PECTINESTERASE INHIBITOR DOMAIN-CONTAINING PROTEIN"/>
    <property type="match status" value="1"/>
</dbReference>
<dbReference type="Gene3D" id="1.20.140.40">
    <property type="entry name" value="Invertase/pectin methylesterase inhibitor family protein"/>
    <property type="match status" value="1"/>
</dbReference>
<dbReference type="CDD" id="cd15800">
    <property type="entry name" value="PMEI-like_2"/>
    <property type="match status" value="1"/>
</dbReference>
<keyword evidence="6" id="KW-1185">Reference proteome</keyword>
<dbReference type="OrthoDB" id="770764at2759"/>
<dbReference type="GO" id="GO:0004857">
    <property type="term" value="F:enzyme inhibitor activity"/>
    <property type="evidence" value="ECO:0007669"/>
    <property type="project" value="InterPro"/>
</dbReference>
<accession>A0A8B8MJ42</accession>
<reference evidence="6" key="1">
    <citation type="journal article" date="2019" name="Toxins">
        <title>Detection of Abrin-Like and Prepropulchellin-Like Toxin Genes and Transcripts Using Whole Genome Sequencing and Full-Length Transcript Sequencing of Abrus precatorius.</title>
        <authorList>
            <person name="Hovde B.T."/>
            <person name="Daligault H.E."/>
            <person name="Hanschen E.R."/>
            <person name="Kunde Y.A."/>
            <person name="Johnson M.B."/>
            <person name="Starkenburg S.R."/>
            <person name="Johnson S.L."/>
        </authorList>
    </citation>
    <scope>NUCLEOTIDE SEQUENCE [LARGE SCALE GENOMIC DNA]</scope>
</reference>
<dbReference type="GeneID" id="113873795"/>
<dbReference type="Pfam" id="PF04043">
    <property type="entry name" value="PMEI"/>
    <property type="match status" value="1"/>
</dbReference>
<dbReference type="FunFam" id="1.20.140.40:FF:000003">
    <property type="entry name" value="Invertase/pectin methylesterase inhibitor family protein"/>
    <property type="match status" value="1"/>
</dbReference>
<proteinExistence type="inferred from homology"/>
<keyword evidence="1 4" id="KW-0732">Signal</keyword>
<feature type="signal peptide" evidence="4">
    <location>
        <begin position="1"/>
        <end position="24"/>
    </location>
</feature>
<name>A0A8B8MJ42_ABRPR</name>